<reference evidence="1 2" key="1">
    <citation type="submission" date="2011-02" db="EMBL/GenBank/DDBJ databases">
        <title>The Genome Sequence of Sphaeroforma arctica JP610.</title>
        <authorList>
            <consortium name="The Broad Institute Genome Sequencing Platform"/>
            <person name="Russ C."/>
            <person name="Cuomo C."/>
            <person name="Young S.K."/>
            <person name="Zeng Q."/>
            <person name="Gargeya S."/>
            <person name="Alvarado L."/>
            <person name="Berlin A."/>
            <person name="Chapman S.B."/>
            <person name="Chen Z."/>
            <person name="Freedman E."/>
            <person name="Gellesch M."/>
            <person name="Goldberg J."/>
            <person name="Griggs A."/>
            <person name="Gujja S."/>
            <person name="Heilman E."/>
            <person name="Heiman D."/>
            <person name="Howarth C."/>
            <person name="Mehta T."/>
            <person name="Neiman D."/>
            <person name="Pearson M."/>
            <person name="Roberts A."/>
            <person name="Saif S."/>
            <person name="Shea T."/>
            <person name="Shenoy N."/>
            <person name="Sisk P."/>
            <person name="Stolte C."/>
            <person name="Sykes S."/>
            <person name="White J."/>
            <person name="Yandava C."/>
            <person name="Burger G."/>
            <person name="Gray M.W."/>
            <person name="Holland P.W.H."/>
            <person name="King N."/>
            <person name="Lang F.B.F."/>
            <person name="Roger A.J."/>
            <person name="Ruiz-Trillo I."/>
            <person name="Haas B."/>
            <person name="Nusbaum C."/>
            <person name="Birren B."/>
        </authorList>
    </citation>
    <scope>NUCLEOTIDE SEQUENCE [LARGE SCALE GENOMIC DNA]</scope>
    <source>
        <strain evidence="1 2">JP610</strain>
    </source>
</reference>
<gene>
    <name evidence="1" type="ORF">SARC_04739</name>
</gene>
<sequence>MSTETAVFQTEKHTYCVPASSVMLRRKHENTGFAVRFLRDGKQTGLGHPYEVTVNSFDIYPSMSEAYKHFQRYR</sequence>
<organism evidence="1 2">
    <name type="scientific">Sphaeroforma arctica JP610</name>
    <dbReference type="NCBI Taxonomy" id="667725"/>
    <lineage>
        <taxon>Eukaryota</taxon>
        <taxon>Ichthyosporea</taxon>
        <taxon>Ichthyophonida</taxon>
        <taxon>Sphaeroforma</taxon>
    </lineage>
</organism>
<dbReference type="Proteomes" id="UP000054560">
    <property type="component" value="Unassembled WGS sequence"/>
</dbReference>
<evidence type="ECO:0000313" key="1">
    <source>
        <dbReference type="EMBL" id="KNC82991.1"/>
    </source>
</evidence>
<dbReference type="GeneID" id="25905243"/>
<evidence type="ECO:0000313" key="2">
    <source>
        <dbReference type="Proteomes" id="UP000054560"/>
    </source>
</evidence>
<accession>A0A0L0G2D6</accession>
<keyword evidence="2" id="KW-1185">Reference proteome</keyword>
<name>A0A0L0G2D6_9EUKA</name>
<dbReference type="EMBL" id="KQ241874">
    <property type="protein sequence ID" value="KNC82991.1"/>
    <property type="molecule type" value="Genomic_DNA"/>
</dbReference>
<dbReference type="AlphaFoldDB" id="A0A0L0G2D6"/>
<protein>
    <submittedName>
        <fullName evidence="1">Uncharacterized protein</fullName>
    </submittedName>
</protein>
<dbReference type="RefSeq" id="XP_014156893.1">
    <property type="nucleotide sequence ID" value="XM_014301418.1"/>
</dbReference>
<proteinExistence type="predicted"/>